<sequence length="1225" mass="137634">MSHRGAGGGYSNNYKQTQSLPQNGALNRKPFPAGRETKKDFDDKEQIRLPDISRERRPYRREEKIKTNSRIPLPTRNIHNEDQANEFNSREPRELGGGERRPNNFYSPHYPNSDPAAGRDQRKGRVSGVKRVTFYRNGDRFFKGVEMVVTRKRYRSFDTIVEELSKAIPLPYGVRTVFSPGGSEITSINQLENGRHYICSSGGQLITNVNYGETALKAKSRSLGSGSTGSVTSSLSSSSHDSKFSEVNRGPKPRVIIVVSEHDKNKKCKVFLNRKTIKNYEDVLEDISDMLKYPVRELRTFEGDKVKGLSQLLREQDTFVAASAEHGFKRNLSNPSSLSSGGPSSASPLQKRHLAKPRKKRREESSVQSQTVTIRVKGHEHTYHHTSELDNYSINGSPVSPPDAKLQLSWVYGYYGRNNSNNLHILPSGEILYFVSTMAVIYNKTANSQRHYTGHADEIKCMAIHPNQWYVATGQASGLSVDQNELSHIRIWDAETLITLAVLALQEYSLSMSCLAFSQEDNGKQLACVDSLDDEFHLTVWDWEERTVTQQSKGMSAAVLAILFDPDDSKTVVSCGYEHIHFWRLHNARLERKSGYFEKYDIPEFFTCIEFSPNGDVFTGDSNGSIIVWGKVSKKIKFVVRNAHEKSVMSIRLLENGTLLTGGLDGKLSTWDANKYFNTPLQEVQLDISWGGVCAIEPLHIGHGDDISAVVGMTSNSIVQGSFDSSFEPLVQSHKDEVHALAVHPHLTQFISASLDSSVSLWDAETHHIIWTVDIEFPVKSVDYYPTGGIVALGTTVGRWIVLSCESGMHVASFQDGTSALPDLEYAKDGEHIAIASHDGNIYVHAVYDEGLAYRRVGCCSGHNAPIMFLDWSLDGCFLQSLSTDYEHIVYGFRTEVVETSVTNNSPSQESSHPNDLFNQGEIGGFQREETQDVIRDIDWSTRNVMLGYDVAGAWPSQPDDGNLINSSDLSRSREVFAVGDELGYIRLFRFPCSQPGAHFHQWRGHSCPVTRMLFLASDTHLITTGSRDFCILQWLVEGNLPPFKEEEEYEIGRDTLPVSRHPNGRGIQADDSYYSDYSSDRAVDNYESKANGRTAEVWQRQSENMRHSDNGRLTTRKVPVDHRRPSRRAYQQVSSRDEPRATEQSPQRNAFPQTKPQKGSYAQRYHQHKASHPVQEPEDLIDDSDDGINERQPPYRQLGGVREQSTDQSPFPLRGLNRGGIGGR</sequence>
<dbReference type="SMART" id="SM00537">
    <property type="entry name" value="DCX"/>
    <property type="match status" value="2"/>
</dbReference>
<feature type="region of interest" description="Disordered" evidence="9">
    <location>
        <begin position="1"/>
        <end position="125"/>
    </location>
</feature>
<dbReference type="Proteomes" id="UP001249851">
    <property type="component" value="Unassembled WGS sequence"/>
</dbReference>
<feature type="region of interest" description="Disordered" evidence="9">
    <location>
        <begin position="1086"/>
        <end position="1225"/>
    </location>
</feature>
<feature type="domain" description="Doublecortin" evidence="10">
    <location>
        <begin position="254"/>
        <end position="325"/>
    </location>
</feature>
<dbReference type="GO" id="GO:0035556">
    <property type="term" value="P:intracellular signal transduction"/>
    <property type="evidence" value="ECO:0007669"/>
    <property type="project" value="InterPro"/>
</dbReference>
<accession>A0AAD9USF5</accession>
<reference evidence="11" key="2">
    <citation type="journal article" date="2023" name="Science">
        <title>Genomic signatures of disease resistance in endangered staghorn corals.</title>
        <authorList>
            <person name="Vollmer S.V."/>
            <person name="Selwyn J.D."/>
            <person name="Despard B.A."/>
            <person name="Roesel C.L."/>
        </authorList>
    </citation>
    <scope>NUCLEOTIDE SEQUENCE</scope>
    <source>
        <strain evidence="11">K2</strain>
    </source>
</reference>
<dbReference type="GO" id="GO:0005874">
    <property type="term" value="C:microtubule"/>
    <property type="evidence" value="ECO:0007669"/>
    <property type="project" value="UniProtKB-KW"/>
</dbReference>
<evidence type="ECO:0000256" key="2">
    <source>
        <dbReference type="ARBA" id="ARBA00006489"/>
    </source>
</evidence>
<dbReference type="Pfam" id="PF03607">
    <property type="entry name" value="DCX"/>
    <property type="match status" value="2"/>
</dbReference>
<feature type="region of interest" description="Disordered" evidence="9">
    <location>
        <begin position="221"/>
        <end position="248"/>
    </location>
</feature>
<feature type="compositionally biased region" description="Gly residues" evidence="9">
    <location>
        <begin position="1"/>
        <end position="10"/>
    </location>
</feature>
<dbReference type="InterPro" id="IPR015943">
    <property type="entry name" value="WD40/YVTN_repeat-like_dom_sf"/>
</dbReference>
<dbReference type="Gene3D" id="2.130.10.10">
    <property type="entry name" value="YVTN repeat-like/Quinoprotein amine dehydrogenase"/>
    <property type="match status" value="2"/>
</dbReference>
<feature type="region of interest" description="Disordered" evidence="9">
    <location>
        <begin position="1055"/>
        <end position="1074"/>
    </location>
</feature>
<dbReference type="GO" id="GO:0008017">
    <property type="term" value="F:microtubule binding"/>
    <property type="evidence" value="ECO:0007669"/>
    <property type="project" value="TreeGrafter"/>
</dbReference>
<dbReference type="InterPro" id="IPR055442">
    <property type="entry name" value="Beta-prop_EML-like_2nd"/>
</dbReference>
<feature type="region of interest" description="Disordered" evidence="9">
    <location>
        <begin position="902"/>
        <end position="921"/>
    </location>
</feature>
<dbReference type="InterPro" id="IPR011047">
    <property type="entry name" value="Quinoprotein_ADH-like_sf"/>
</dbReference>
<evidence type="ECO:0000313" key="12">
    <source>
        <dbReference type="Proteomes" id="UP001249851"/>
    </source>
</evidence>
<feature type="domain" description="Doublecortin" evidence="10">
    <location>
        <begin position="130"/>
        <end position="212"/>
    </location>
</feature>
<feature type="compositionally biased region" description="Low complexity" evidence="9">
    <location>
        <begin position="221"/>
        <end position="239"/>
    </location>
</feature>
<dbReference type="GO" id="GO:0072686">
    <property type="term" value="C:mitotic spindle"/>
    <property type="evidence" value="ECO:0007669"/>
    <property type="project" value="TreeGrafter"/>
</dbReference>
<reference evidence="11" key="1">
    <citation type="journal article" date="2023" name="G3 (Bethesda)">
        <title>Whole genome assembly and annotation of the endangered Caribbean coral Acropora cervicornis.</title>
        <authorList>
            <person name="Selwyn J.D."/>
            <person name="Vollmer S.V."/>
        </authorList>
    </citation>
    <scope>NUCLEOTIDE SEQUENCE</scope>
    <source>
        <strain evidence="11">K2</strain>
    </source>
</reference>
<dbReference type="AlphaFoldDB" id="A0AAD9USF5"/>
<feature type="compositionally biased region" description="Polar residues" evidence="9">
    <location>
        <begin position="902"/>
        <end position="918"/>
    </location>
</feature>
<comment type="similarity">
    <text evidence="2">Belongs to the WD repeat EMAP family.</text>
</comment>
<comment type="subcellular location">
    <subcellularLocation>
        <location evidence="1">Cytoplasm</location>
        <location evidence="1">Cytoskeleton</location>
    </subcellularLocation>
</comment>
<dbReference type="PROSITE" id="PS50309">
    <property type="entry name" value="DC"/>
    <property type="match status" value="2"/>
</dbReference>
<evidence type="ECO:0000256" key="1">
    <source>
        <dbReference type="ARBA" id="ARBA00004245"/>
    </source>
</evidence>
<dbReference type="SUPFAM" id="SSF89837">
    <property type="entry name" value="Doublecortin (DC)"/>
    <property type="match status" value="2"/>
</dbReference>
<evidence type="ECO:0000256" key="9">
    <source>
        <dbReference type="SAM" id="MobiDB-lite"/>
    </source>
</evidence>
<dbReference type="SUPFAM" id="SSF50998">
    <property type="entry name" value="Quinoprotein alcohol dehydrogenase-like"/>
    <property type="match status" value="1"/>
</dbReference>
<dbReference type="InterPro" id="IPR003533">
    <property type="entry name" value="Doublecortin_dom"/>
</dbReference>
<name>A0AAD9USF5_ACRCE</name>
<feature type="compositionally biased region" description="Basic and acidic residues" evidence="9">
    <location>
        <begin position="78"/>
        <end position="102"/>
    </location>
</feature>
<dbReference type="InterPro" id="IPR005108">
    <property type="entry name" value="HELP"/>
</dbReference>
<organism evidence="11 12">
    <name type="scientific">Acropora cervicornis</name>
    <name type="common">Staghorn coral</name>
    <dbReference type="NCBI Taxonomy" id="6130"/>
    <lineage>
        <taxon>Eukaryota</taxon>
        <taxon>Metazoa</taxon>
        <taxon>Cnidaria</taxon>
        <taxon>Anthozoa</taxon>
        <taxon>Hexacorallia</taxon>
        <taxon>Scleractinia</taxon>
        <taxon>Astrocoeniina</taxon>
        <taxon>Acroporidae</taxon>
        <taxon>Acropora</taxon>
    </lineage>
</organism>
<dbReference type="InterPro" id="IPR036322">
    <property type="entry name" value="WD40_repeat_dom_sf"/>
</dbReference>
<dbReference type="Pfam" id="PF03451">
    <property type="entry name" value="HELP"/>
    <property type="match status" value="1"/>
</dbReference>
<proteinExistence type="inferred from homology"/>
<dbReference type="PANTHER" id="PTHR13720:SF50">
    <property type="entry name" value="ECHINODERM MICROTUBULE-ASSOCIATED PROTEIN-LIKE 2"/>
    <property type="match status" value="1"/>
</dbReference>
<dbReference type="PROSITE" id="PS50294">
    <property type="entry name" value="WD_REPEATS_REGION"/>
    <property type="match status" value="1"/>
</dbReference>
<dbReference type="GO" id="GO:0000226">
    <property type="term" value="P:microtubule cytoskeleton organization"/>
    <property type="evidence" value="ECO:0007669"/>
    <property type="project" value="TreeGrafter"/>
</dbReference>
<keyword evidence="3" id="KW-0963">Cytoplasm</keyword>
<dbReference type="EMBL" id="JARQWQ010000161">
    <property type="protein sequence ID" value="KAK2547955.1"/>
    <property type="molecule type" value="Genomic_DNA"/>
</dbReference>
<protein>
    <submittedName>
        <fullName evidence="11">Echinoderm microtubule-associated protein-like 1</fullName>
    </submittedName>
</protein>
<feature type="compositionally biased region" description="Low complexity" evidence="9">
    <location>
        <begin position="331"/>
        <end position="349"/>
    </location>
</feature>
<feature type="compositionally biased region" description="Polar residues" evidence="9">
    <location>
        <begin position="1143"/>
        <end position="1158"/>
    </location>
</feature>
<feature type="compositionally biased region" description="Basic and acidic residues" evidence="9">
    <location>
        <begin position="35"/>
        <end position="66"/>
    </location>
</feature>
<evidence type="ECO:0000256" key="7">
    <source>
        <dbReference type="ARBA" id="ARBA00023212"/>
    </source>
</evidence>
<keyword evidence="12" id="KW-1185">Reference proteome</keyword>
<dbReference type="InterPro" id="IPR050630">
    <property type="entry name" value="WD_repeat_EMAP"/>
</dbReference>
<evidence type="ECO:0000256" key="3">
    <source>
        <dbReference type="ARBA" id="ARBA00022490"/>
    </source>
</evidence>
<evidence type="ECO:0000256" key="6">
    <source>
        <dbReference type="ARBA" id="ARBA00022737"/>
    </source>
</evidence>
<feature type="compositionally biased region" description="Acidic residues" evidence="9">
    <location>
        <begin position="1177"/>
        <end position="1188"/>
    </location>
</feature>
<feature type="compositionally biased region" description="Basic residues" evidence="9">
    <location>
        <begin position="350"/>
        <end position="361"/>
    </location>
</feature>
<dbReference type="Pfam" id="PF23409">
    <property type="entry name" value="Beta-prop_EML"/>
    <property type="match status" value="1"/>
</dbReference>
<dbReference type="SUPFAM" id="SSF50978">
    <property type="entry name" value="WD40 repeat-like"/>
    <property type="match status" value="1"/>
</dbReference>
<feature type="compositionally biased region" description="Polar residues" evidence="9">
    <location>
        <begin position="11"/>
        <end position="25"/>
    </location>
</feature>
<dbReference type="InterPro" id="IPR001680">
    <property type="entry name" value="WD40_rpt"/>
</dbReference>
<evidence type="ECO:0000256" key="4">
    <source>
        <dbReference type="ARBA" id="ARBA00022574"/>
    </source>
</evidence>
<feature type="region of interest" description="Disordered" evidence="9">
    <location>
        <begin position="330"/>
        <end position="380"/>
    </location>
</feature>
<gene>
    <name evidence="11" type="ORF">P5673_031977</name>
</gene>
<evidence type="ECO:0000259" key="10">
    <source>
        <dbReference type="PROSITE" id="PS50309"/>
    </source>
</evidence>
<evidence type="ECO:0000256" key="5">
    <source>
        <dbReference type="ARBA" id="ARBA00022701"/>
    </source>
</evidence>
<feature type="repeat" description="WD" evidence="8">
    <location>
        <begin position="641"/>
        <end position="672"/>
    </location>
</feature>
<keyword evidence="7" id="KW-0206">Cytoskeleton</keyword>
<evidence type="ECO:0000313" key="11">
    <source>
        <dbReference type="EMBL" id="KAK2547955.1"/>
    </source>
</evidence>
<dbReference type="InterPro" id="IPR036572">
    <property type="entry name" value="Doublecortin_dom_sf"/>
</dbReference>
<dbReference type="PANTHER" id="PTHR13720">
    <property type="entry name" value="WD-40 REPEAT PROTEIN"/>
    <property type="match status" value="1"/>
</dbReference>
<keyword evidence="6" id="KW-0677">Repeat</keyword>
<evidence type="ECO:0000256" key="8">
    <source>
        <dbReference type="PROSITE-ProRule" id="PRU00221"/>
    </source>
</evidence>
<keyword evidence="4 8" id="KW-0853">WD repeat</keyword>
<dbReference type="PROSITE" id="PS50082">
    <property type="entry name" value="WD_REPEATS_2"/>
    <property type="match status" value="2"/>
</dbReference>
<keyword evidence="5" id="KW-0493">Microtubule</keyword>
<dbReference type="SMART" id="SM00320">
    <property type="entry name" value="WD40"/>
    <property type="match status" value="8"/>
</dbReference>
<dbReference type="InterPro" id="IPR055439">
    <property type="entry name" value="Beta-prop_EML_1st"/>
</dbReference>
<dbReference type="Pfam" id="PF23414">
    <property type="entry name" value="Beta-prop_EML_2"/>
    <property type="match status" value="2"/>
</dbReference>
<dbReference type="Gene3D" id="3.10.20.230">
    <property type="entry name" value="Doublecortin domain"/>
    <property type="match status" value="2"/>
</dbReference>
<feature type="repeat" description="WD" evidence="8">
    <location>
        <begin position="731"/>
        <end position="772"/>
    </location>
</feature>
<comment type="caution">
    <text evidence="11">The sequence shown here is derived from an EMBL/GenBank/DDBJ whole genome shotgun (WGS) entry which is preliminary data.</text>
</comment>